<organism evidence="3 4">
    <name type="scientific">Schistosoma japonicum</name>
    <name type="common">Blood fluke</name>
    <dbReference type="NCBI Taxonomy" id="6182"/>
    <lineage>
        <taxon>Eukaryota</taxon>
        <taxon>Metazoa</taxon>
        <taxon>Spiralia</taxon>
        <taxon>Lophotrochozoa</taxon>
        <taxon>Platyhelminthes</taxon>
        <taxon>Trematoda</taxon>
        <taxon>Digenea</taxon>
        <taxon>Strigeidida</taxon>
        <taxon>Schistosomatoidea</taxon>
        <taxon>Schistosomatidae</taxon>
        <taxon>Schistosoma</taxon>
    </lineage>
</organism>
<accession>A0A4Z2CTN7</accession>
<feature type="signal peptide" evidence="2">
    <location>
        <begin position="1"/>
        <end position="26"/>
    </location>
</feature>
<evidence type="ECO:0000313" key="3">
    <source>
        <dbReference type="EMBL" id="TNN07679.1"/>
    </source>
</evidence>
<keyword evidence="1" id="KW-0472">Membrane</keyword>
<protein>
    <submittedName>
        <fullName evidence="3">Uncharacterized protein</fullName>
    </submittedName>
</protein>
<dbReference type="EMBL" id="SKCS01000423">
    <property type="protein sequence ID" value="TNN07677.1"/>
    <property type="molecule type" value="Genomic_DNA"/>
</dbReference>
<sequence>MLILRTNMHLLFLSFLLPIQNLQISANIFYSINSTQSLLSQHKIISPENHLIETIYNNSKNYSCDFNHLQFCSFEHSLDWSFQLSLSEFAFKMKEAAELAAKNVQNFHVKLSQNNGNNNTMGNQNKILSNSQYSQLPSVLIPTVNYFPCSTNQTEHSYMKLNIQWPTYYVTHRPIAPEDVTISARESTSSNNQSRLSSFTSSTTRQKRSIYYQVKQSNKNLISRQLYTFSKSIPIACLQLKIRFLPGSSMLGSKVVLRLGANKQIIRNVFNIDKSFNYEDIYYYDNNSGNIENDMTLTTSYPFTQSKMISKLDWSILRQYISDLENNTLPYNVWINVTMPIYATTSTTTTTTTTINPNVVYNQNTNIDSFNQGNNHSVNDKDVMKLTQFTDHFIKQSDNWFAIDSMQTLFLYSTNNVCIDDISLLCNINQQFTLSTCQRRLSWINTHKQGNQSNINNLNLNIFGYPIVNSTYSLKSNEHLIVQSFKSFNSSRYSLYYNSFQLIWLAGSLILAIFITFLTILFIITLSLSIMCDQRKTHHLSTEYNISSRNEKYQIIIIIIIF</sequence>
<reference evidence="3 4" key="1">
    <citation type="submission" date="2019-03" db="EMBL/GenBank/DDBJ databases">
        <title>An improved genome assembly of the fluke Schistosoma japonicum.</title>
        <authorList>
            <person name="Hu W."/>
            <person name="Luo F."/>
            <person name="Yin M."/>
            <person name="Mo X."/>
            <person name="Sun C."/>
            <person name="Wu Q."/>
            <person name="Zhu B."/>
            <person name="Xiang M."/>
            <person name="Wang J."/>
            <person name="Wang Y."/>
            <person name="Zhang T."/>
            <person name="Xu B."/>
            <person name="Zheng H."/>
            <person name="Feng Z."/>
        </authorList>
    </citation>
    <scope>NUCLEOTIDE SEQUENCE [LARGE SCALE GENOMIC DNA]</scope>
    <source>
        <strain evidence="3">HuSjv2</strain>
        <tissue evidence="3">Worms</tissue>
    </source>
</reference>
<evidence type="ECO:0000313" key="4">
    <source>
        <dbReference type="Proteomes" id="UP000311919"/>
    </source>
</evidence>
<dbReference type="Proteomes" id="UP000311919">
    <property type="component" value="Unassembled WGS sequence"/>
</dbReference>
<dbReference type="OrthoDB" id="6274145at2759"/>
<name>A0A4Z2CTN7_SCHJA</name>
<dbReference type="EMBL" id="SKCS01000423">
    <property type="protein sequence ID" value="TNN07678.1"/>
    <property type="molecule type" value="Genomic_DNA"/>
</dbReference>
<comment type="caution">
    <text evidence="3">The sequence shown here is derived from an EMBL/GenBank/DDBJ whole genome shotgun (WGS) entry which is preliminary data.</text>
</comment>
<keyword evidence="1" id="KW-0812">Transmembrane</keyword>
<gene>
    <name evidence="3" type="ORF">EWB00_007539</name>
</gene>
<keyword evidence="2" id="KW-0732">Signal</keyword>
<keyword evidence="4" id="KW-1185">Reference proteome</keyword>
<dbReference type="AlphaFoldDB" id="A0A4Z2CTN7"/>
<keyword evidence="1" id="KW-1133">Transmembrane helix</keyword>
<evidence type="ECO:0000256" key="2">
    <source>
        <dbReference type="SAM" id="SignalP"/>
    </source>
</evidence>
<evidence type="ECO:0000256" key="1">
    <source>
        <dbReference type="SAM" id="Phobius"/>
    </source>
</evidence>
<proteinExistence type="predicted"/>
<dbReference type="EMBL" id="SKCS01000423">
    <property type="protein sequence ID" value="TNN07679.1"/>
    <property type="molecule type" value="Genomic_DNA"/>
</dbReference>
<feature type="chain" id="PRO_5036130377" evidence="2">
    <location>
        <begin position="27"/>
        <end position="562"/>
    </location>
</feature>
<feature type="transmembrane region" description="Helical" evidence="1">
    <location>
        <begin position="502"/>
        <end position="528"/>
    </location>
</feature>